<dbReference type="EMBL" id="JAHESC010000050">
    <property type="protein sequence ID" value="MBT1689879.1"/>
    <property type="molecule type" value="Genomic_DNA"/>
</dbReference>
<name>A0AAP2DD75_9BACT</name>
<feature type="compositionally biased region" description="Polar residues" evidence="1">
    <location>
        <begin position="19"/>
        <end position="57"/>
    </location>
</feature>
<evidence type="ECO:0000313" key="3">
    <source>
        <dbReference type="Proteomes" id="UP001319180"/>
    </source>
</evidence>
<organism evidence="2 3">
    <name type="scientific">Dawidia soli</name>
    <dbReference type="NCBI Taxonomy" id="2782352"/>
    <lineage>
        <taxon>Bacteria</taxon>
        <taxon>Pseudomonadati</taxon>
        <taxon>Bacteroidota</taxon>
        <taxon>Cytophagia</taxon>
        <taxon>Cytophagales</taxon>
        <taxon>Chryseotaleaceae</taxon>
        <taxon>Dawidia</taxon>
    </lineage>
</organism>
<sequence length="64" mass="7154">MGLNKSDRAEVVKQANAEGYQTNSNGDLQKGTSILHFSSTQQSIKSNDGQSWNSSYDFKNRKKK</sequence>
<evidence type="ECO:0000313" key="2">
    <source>
        <dbReference type="EMBL" id="MBT1689879.1"/>
    </source>
</evidence>
<dbReference type="RefSeq" id="WP_254093101.1">
    <property type="nucleotide sequence ID" value="NZ_JAHESC010000050.1"/>
</dbReference>
<accession>A0AAP2DD75</accession>
<feature type="region of interest" description="Disordered" evidence="1">
    <location>
        <begin position="1"/>
        <end position="64"/>
    </location>
</feature>
<keyword evidence="3" id="KW-1185">Reference proteome</keyword>
<gene>
    <name evidence="2" type="ORF">KK078_25175</name>
</gene>
<protein>
    <submittedName>
        <fullName evidence="2">Uncharacterized protein</fullName>
    </submittedName>
</protein>
<reference evidence="2 3" key="1">
    <citation type="submission" date="2021-05" db="EMBL/GenBank/DDBJ databases">
        <title>A Polyphasic approach of four new species of the genus Ohtaekwangia: Ohtaekwangia histidinii sp. nov., Ohtaekwangia cretensis sp. nov., Ohtaekwangia indiensis sp. nov., Ohtaekwangia reichenbachii sp. nov. from diverse environment.</title>
        <authorList>
            <person name="Octaviana S."/>
        </authorList>
    </citation>
    <scope>NUCLEOTIDE SEQUENCE [LARGE SCALE GENOMIC DNA]</scope>
    <source>
        <strain evidence="2 3">PWU37</strain>
    </source>
</reference>
<comment type="caution">
    <text evidence="2">The sequence shown here is derived from an EMBL/GenBank/DDBJ whole genome shotgun (WGS) entry which is preliminary data.</text>
</comment>
<feature type="compositionally biased region" description="Basic and acidic residues" evidence="1">
    <location>
        <begin position="1"/>
        <end position="11"/>
    </location>
</feature>
<proteinExistence type="predicted"/>
<dbReference type="Proteomes" id="UP001319180">
    <property type="component" value="Unassembled WGS sequence"/>
</dbReference>
<evidence type="ECO:0000256" key="1">
    <source>
        <dbReference type="SAM" id="MobiDB-lite"/>
    </source>
</evidence>
<dbReference type="AlphaFoldDB" id="A0AAP2DD75"/>